<dbReference type="PANTHER" id="PTHR34819">
    <property type="entry name" value="LARGE CYSTEINE-RICH PERIPLASMIC PROTEIN OMCB"/>
    <property type="match status" value="1"/>
</dbReference>
<gene>
    <name evidence="1" type="ORF">COX24_02105</name>
</gene>
<evidence type="ECO:0000313" key="2">
    <source>
        <dbReference type="Proteomes" id="UP000230447"/>
    </source>
</evidence>
<dbReference type="AlphaFoldDB" id="A0A2G9ZEU6"/>
<comment type="caution">
    <text evidence="1">The sequence shown here is derived from an EMBL/GenBank/DDBJ whole genome shotgun (WGS) entry which is preliminary data.</text>
</comment>
<reference evidence="1 2" key="1">
    <citation type="submission" date="2017-09" db="EMBL/GenBank/DDBJ databases">
        <title>Depth-based differentiation of microbial function through sediment-hosted aquifers and enrichment of novel symbionts in the deep terrestrial subsurface.</title>
        <authorList>
            <person name="Probst A.J."/>
            <person name="Ladd B."/>
            <person name="Jarett J.K."/>
            <person name="Geller-Mcgrath D.E."/>
            <person name="Sieber C.M."/>
            <person name="Emerson J.B."/>
            <person name="Anantharaman K."/>
            <person name="Thomas B.C."/>
            <person name="Malmstrom R."/>
            <person name="Stieglmeier M."/>
            <person name="Klingl A."/>
            <person name="Woyke T."/>
            <person name="Ryan C.M."/>
            <person name="Banfield J.F."/>
        </authorList>
    </citation>
    <scope>NUCLEOTIDE SEQUENCE [LARGE SCALE GENOMIC DNA]</scope>
    <source>
        <strain evidence="1">CG23_combo_of_CG06-09_8_20_14_all_37_87_8</strain>
    </source>
</reference>
<accession>A0A2G9ZEU6</accession>
<evidence type="ECO:0008006" key="3">
    <source>
        <dbReference type="Google" id="ProtNLM"/>
    </source>
</evidence>
<dbReference type="InterPro" id="IPR047589">
    <property type="entry name" value="DUF11_rpt"/>
</dbReference>
<dbReference type="NCBIfam" id="TIGR01451">
    <property type="entry name" value="B_ant_repeat"/>
    <property type="match status" value="1"/>
</dbReference>
<dbReference type="Gene3D" id="2.60.40.1170">
    <property type="entry name" value="Mu homology domain, subdomain B"/>
    <property type="match status" value="1"/>
</dbReference>
<dbReference type="InterPro" id="IPR051172">
    <property type="entry name" value="Chlamydia_OmcB"/>
</dbReference>
<dbReference type="EMBL" id="PCSB01000044">
    <property type="protein sequence ID" value="PIP31699.1"/>
    <property type="molecule type" value="Genomic_DNA"/>
</dbReference>
<sequence length="564" mass="62817">MNKPLLFLFVILLIVAGVLGLWYFKGNEWGKKEVKIEILNKGEAQAGEEVVYTVKFKNNGKAALEEVELAFEFPENSLPLTKSDATTTEGLNEVAFNRAVKYLETLYSGEERTVEFRATVFGKESDILEAKAFLTYRPQNLKAKFESKTTSSLRISTVPMTFEFDLPLKVENGETVDFSLNYFSNIDYVLENLRVKTIYPSGFIFTYAKPVALDQTEWVLPSLYQVDGGRINIQGSVEGREGEKKIFRAQLGAFVNEKFIILKEIGQAVEIQEPSFYVSALVNGSPDFKASVGDVLHYEIFFKNIGKTPIQNKFLLVKLDGDFYDLTSVRAESGEVGKGDNSIIWDWKNVSDLRFLDASDEGKVDFWVKVKSAGTTGVMKNPTLKAVVSIGGIEKTIFNQISSTVDLAQKIYYNDEVFGNTGPIPPQVGQETTYTILWQIKNSWNSLENVKVKAVLPSYVKPTGDIFPEGAKLTYDSVSKELVWSVGTLQPFQGYGNQIPLTIAFKVVLMPTTNQKGAKATLINQASFSGEDIFTKEEIVAQANPVLTDLPDDNTVSEEQGTVQ</sequence>
<dbReference type="PANTHER" id="PTHR34819:SF3">
    <property type="entry name" value="CELL SURFACE PROTEIN"/>
    <property type="match status" value="1"/>
</dbReference>
<protein>
    <recommendedName>
        <fullName evidence="3">DUF11 domain-containing protein</fullName>
    </recommendedName>
</protein>
<proteinExistence type="predicted"/>
<dbReference type="Proteomes" id="UP000230447">
    <property type="component" value="Unassembled WGS sequence"/>
</dbReference>
<name>A0A2G9ZEU6_9BACT</name>
<evidence type="ECO:0000313" key="1">
    <source>
        <dbReference type="EMBL" id="PIP31699.1"/>
    </source>
</evidence>
<organism evidence="1 2">
    <name type="scientific">bacterium (Candidatus Gribaldobacteria) CG23_combo_of_CG06-09_8_20_14_all_37_87_8</name>
    <dbReference type="NCBI Taxonomy" id="2014278"/>
    <lineage>
        <taxon>Bacteria</taxon>
        <taxon>Candidatus Gribaldobacteria</taxon>
    </lineage>
</organism>